<protein>
    <submittedName>
        <fullName evidence="1">Uncharacterized protein</fullName>
    </submittedName>
</protein>
<comment type="caution">
    <text evidence="1">The sequence shown here is derived from an EMBL/GenBank/DDBJ whole genome shotgun (WGS) entry which is preliminary data.</text>
</comment>
<dbReference type="AlphaFoldDB" id="A0A820N8B6"/>
<evidence type="ECO:0000313" key="1">
    <source>
        <dbReference type="EMBL" id="CAF4383376.1"/>
    </source>
</evidence>
<gene>
    <name evidence="1" type="ORF">FNK824_LOCUS43381</name>
</gene>
<dbReference type="Proteomes" id="UP000663874">
    <property type="component" value="Unassembled WGS sequence"/>
</dbReference>
<name>A0A820N8B6_9BILA</name>
<accession>A0A820N8B6</accession>
<organism evidence="1 2">
    <name type="scientific">Rotaria sordida</name>
    <dbReference type="NCBI Taxonomy" id="392033"/>
    <lineage>
        <taxon>Eukaryota</taxon>
        <taxon>Metazoa</taxon>
        <taxon>Spiralia</taxon>
        <taxon>Gnathifera</taxon>
        <taxon>Rotifera</taxon>
        <taxon>Eurotatoria</taxon>
        <taxon>Bdelloidea</taxon>
        <taxon>Philodinida</taxon>
        <taxon>Philodinidae</taxon>
        <taxon>Rotaria</taxon>
    </lineage>
</organism>
<dbReference type="EMBL" id="CAJOBE010059895">
    <property type="protein sequence ID" value="CAF4383376.1"/>
    <property type="molecule type" value="Genomic_DNA"/>
</dbReference>
<feature type="non-terminal residue" evidence="1">
    <location>
        <position position="65"/>
    </location>
</feature>
<sequence length="65" mass="7675">MHGFVVTPDGQDHFQLKLQTPAVHALGNQIRVEFKVQPNWYYNGTKCTKFNDVVFDRKNWQQPQQ</sequence>
<evidence type="ECO:0000313" key="2">
    <source>
        <dbReference type="Proteomes" id="UP000663874"/>
    </source>
</evidence>
<proteinExistence type="predicted"/>
<reference evidence="1" key="1">
    <citation type="submission" date="2021-02" db="EMBL/GenBank/DDBJ databases">
        <authorList>
            <person name="Nowell W R."/>
        </authorList>
    </citation>
    <scope>NUCLEOTIDE SEQUENCE</scope>
</reference>